<dbReference type="AlphaFoldDB" id="A0A3G8M7P8"/>
<evidence type="ECO:0000313" key="4">
    <source>
        <dbReference type="Proteomes" id="UP000273982"/>
    </source>
</evidence>
<dbReference type="RefSeq" id="WP_124739562.1">
    <property type="nucleotide sequence ID" value="NZ_CP034086.1"/>
</dbReference>
<dbReference type="KEGG" id="mros:EHO51_14985"/>
<dbReference type="Proteomes" id="UP000273982">
    <property type="component" value="Chromosome"/>
</dbReference>
<dbReference type="Pfam" id="PF13308">
    <property type="entry name" value="YARHG"/>
    <property type="match status" value="1"/>
</dbReference>
<evidence type="ECO:0000256" key="1">
    <source>
        <dbReference type="SAM" id="SignalP"/>
    </source>
</evidence>
<name>A0A3G8M7P8_9HYPH</name>
<keyword evidence="1" id="KW-0732">Signal</keyword>
<feature type="chain" id="PRO_5017975704" evidence="1">
    <location>
        <begin position="32"/>
        <end position="97"/>
    </location>
</feature>
<dbReference type="Gene3D" id="1.20.58.1690">
    <property type="match status" value="1"/>
</dbReference>
<reference evidence="3 4" key="1">
    <citation type="submission" date="2018-11" db="EMBL/GenBank/DDBJ databases">
        <title>Genome squencing of methanotrophic bacteria isolated from alkaline groundwater in Korea.</title>
        <authorList>
            <person name="Nguyen L.N."/>
        </authorList>
    </citation>
    <scope>NUCLEOTIDE SEQUENCE [LARGE SCALE GENOMIC DNA]</scope>
    <source>
        <strain evidence="3 4">GW6</strain>
    </source>
</reference>
<protein>
    <submittedName>
        <fullName evidence="3">YARHG domain-containing protein</fullName>
    </submittedName>
</protein>
<proteinExistence type="predicted"/>
<feature type="signal peptide" evidence="1">
    <location>
        <begin position="1"/>
        <end position="31"/>
    </location>
</feature>
<evidence type="ECO:0000259" key="2">
    <source>
        <dbReference type="SMART" id="SM01324"/>
    </source>
</evidence>
<gene>
    <name evidence="3" type="ORF">EHO51_14985</name>
</gene>
<dbReference type="InterPro" id="IPR025582">
    <property type="entry name" value="YARHG_dom"/>
</dbReference>
<organism evidence="3 4">
    <name type="scientific">Methylocystis rosea</name>
    <dbReference type="NCBI Taxonomy" id="173366"/>
    <lineage>
        <taxon>Bacteria</taxon>
        <taxon>Pseudomonadati</taxon>
        <taxon>Pseudomonadota</taxon>
        <taxon>Alphaproteobacteria</taxon>
        <taxon>Hyphomicrobiales</taxon>
        <taxon>Methylocystaceae</taxon>
        <taxon>Methylocystis</taxon>
    </lineage>
</organism>
<evidence type="ECO:0000313" key="3">
    <source>
        <dbReference type="EMBL" id="AZG77931.1"/>
    </source>
</evidence>
<feature type="domain" description="YARHG" evidence="2">
    <location>
        <begin position="21"/>
        <end position="93"/>
    </location>
</feature>
<dbReference type="EMBL" id="CP034086">
    <property type="protein sequence ID" value="AZG77931.1"/>
    <property type="molecule type" value="Genomic_DNA"/>
</dbReference>
<sequence length="97" mass="10637">MKSQKIFAAFSLIAAIGAGSMGVVAPTPAAAQDPAYMSCGDLWYARNRIYARNGHCFNTDRGRAAFGAGCFPPYGRLSGWEKSRVNQLQMWERRKGC</sequence>
<dbReference type="InterPro" id="IPR038434">
    <property type="entry name" value="YARHG_sf"/>
</dbReference>
<accession>A0A3G8M7P8</accession>
<dbReference type="SMART" id="SM01324">
    <property type="entry name" value="YARHG"/>
    <property type="match status" value="1"/>
</dbReference>